<sequence length="143" mass="16148">MADVTVAIDVDVPCRAAYDQWTRFEEFPDFMPNLLRLERPDDTHIRWVINLYGEPMTFDDVITQQVPGDRIAWRTADGDTGHTALVTFRPIGESACRITFSLTTYPEGAAEQFGDQPGVEKGRAMGVLRSFKKHMEATWTPPA</sequence>
<comment type="caution">
    <text evidence="2">The sequence shown here is derived from an EMBL/GenBank/DDBJ whole genome shotgun (WGS) entry which is preliminary data.</text>
</comment>
<evidence type="ECO:0000259" key="1">
    <source>
        <dbReference type="Pfam" id="PF03364"/>
    </source>
</evidence>
<dbReference type="PANTHER" id="PTHR33824">
    <property type="entry name" value="POLYKETIDE CYCLASE/DEHYDRASE AND LIPID TRANSPORT SUPERFAMILY PROTEIN"/>
    <property type="match status" value="1"/>
</dbReference>
<reference evidence="3" key="1">
    <citation type="journal article" date="2019" name="Int. J. Syst. Evol. Microbiol.">
        <title>The Global Catalogue of Microorganisms (GCM) 10K type strain sequencing project: providing services to taxonomists for standard genome sequencing and annotation.</title>
        <authorList>
            <consortium name="The Broad Institute Genomics Platform"/>
            <consortium name="The Broad Institute Genome Sequencing Center for Infectious Disease"/>
            <person name="Wu L."/>
            <person name="Ma J."/>
        </authorList>
    </citation>
    <scope>NUCLEOTIDE SEQUENCE [LARGE SCALE GENOMIC DNA]</scope>
    <source>
        <strain evidence="3">XZYJ18</strain>
    </source>
</reference>
<dbReference type="SUPFAM" id="SSF55961">
    <property type="entry name" value="Bet v1-like"/>
    <property type="match status" value="1"/>
</dbReference>
<name>A0ABV9DVE6_9ACTN</name>
<keyword evidence="3" id="KW-1185">Reference proteome</keyword>
<dbReference type="EMBL" id="JBHSFQ010000011">
    <property type="protein sequence ID" value="MFC4562874.1"/>
    <property type="molecule type" value="Genomic_DNA"/>
</dbReference>
<accession>A0ABV9DVE6</accession>
<dbReference type="Gene3D" id="3.30.530.20">
    <property type="match status" value="1"/>
</dbReference>
<dbReference type="RefSeq" id="WP_378574434.1">
    <property type="nucleotide sequence ID" value="NZ_JBHSFQ010000011.1"/>
</dbReference>
<proteinExistence type="predicted"/>
<dbReference type="PANTHER" id="PTHR33824:SF7">
    <property type="entry name" value="POLYKETIDE CYCLASE_DEHYDRASE AND LIPID TRANSPORT SUPERFAMILY PROTEIN"/>
    <property type="match status" value="1"/>
</dbReference>
<feature type="domain" description="Coenzyme Q-binding protein COQ10 START" evidence="1">
    <location>
        <begin position="10"/>
        <end position="115"/>
    </location>
</feature>
<evidence type="ECO:0000313" key="3">
    <source>
        <dbReference type="Proteomes" id="UP001595923"/>
    </source>
</evidence>
<dbReference type="Pfam" id="PF03364">
    <property type="entry name" value="Polyketide_cyc"/>
    <property type="match status" value="1"/>
</dbReference>
<protein>
    <submittedName>
        <fullName evidence="2">SRPBCC family protein</fullName>
    </submittedName>
</protein>
<dbReference type="InterPro" id="IPR047137">
    <property type="entry name" value="ORF3"/>
</dbReference>
<dbReference type="CDD" id="cd07817">
    <property type="entry name" value="SRPBCC_8"/>
    <property type="match status" value="1"/>
</dbReference>
<evidence type="ECO:0000313" key="2">
    <source>
        <dbReference type="EMBL" id="MFC4562874.1"/>
    </source>
</evidence>
<dbReference type="Proteomes" id="UP001595923">
    <property type="component" value="Unassembled WGS sequence"/>
</dbReference>
<dbReference type="InterPro" id="IPR023393">
    <property type="entry name" value="START-like_dom_sf"/>
</dbReference>
<organism evidence="2 3">
    <name type="scientific">Nocardiopsis mangrovi</name>
    <dbReference type="NCBI Taxonomy" id="1179818"/>
    <lineage>
        <taxon>Bacteria</taxon>
        <taxon>Bacillati</taxon>
        <taxon>Actinomycetota</taxon>
        <taxon>Actinomycetes</taxon>
        <taxon>Streptosporangiales</taxon>
        <taxon>Nocardiopsidaceae</taxon>
        <taxon>Nocardiopsis</taxon>
    </lineage>
</organism>
<dbReference type="InterPro" id="IPR005031">
    <property type="entry name" value="COQ10_START"/>
</dbReference>
<gene>
    <name evidence="2" type="ORF">ACFO4E_13500</name>
</gene>